<proteinExistence type="predicted"/>
<feature type="region of interest" description="Disordered" evidence="1">
    <location>
        <begin position="1"/>
        <end position="47"/>
    </location>
</feature>
<dbReference type="EMBL" id="SRLO01025253">
    <property type="protein sequence ID" value="TNN21904.1"/>
    <property type="molecule type" value="Genomic_DNA"/>
</dbReference>
<evidence type="ECO:0000313" key="2">
    <source>
        <dbReference type="EMBL" id="TNN21904.1"/>
    </source>
</evidence>
<feature type="compositionally biased region" description="Pro residues" evidence="1">
    <location>
        <begin position="1"/>
        <end position="10"/>
    </location>
</feature>
<evidence type="ECO:0000256" key="1">
    <source>
        <dbReference type="SAM" id="MobiDB-lite"/>
    </source>
</evidence>
<comment type="caution">
    <text evidence="2">The sequence shown here is derived from an EMBL/GenBank/DDBJ whole genome shotgun (WGS) entry which is preliminary data.</text>
</comment>
<dbReference type="Proteomes" id="UP000314294">
    <property type="component" value="Unassembled WGS sequence"/>
</dbReference>
<accession>A0A4Z2DZF0</accession>
<organism evidence="2 3">
    <name type="scientific">Liparis tanakae</name>
    <name type="common">Tanaka's snailfish</name>
    <dbReference type="NCBI Taxonomy" id="230148"/>
    <lineage>
        <taxon>Eukaryota</taxon>
        <taxon>Metazoa</taxon>
        <taxon>Chordata</taxon>
        <taxon>Craniata</taxon>
        <taxon>Vertebrata</taxon>
        <taxon>Euteleostomi</taxon>
        <taxon>Actinopterygii</taxon>
        <taxon>Neopterygii</taxon>
        <taxon>Teleostei</taxon>
        <taxon>Neoteleostei</taxon>
        <taxon>Acanthomorphata</taxon>
        <taxon>Eupercaria</taxon>
        <taxon>Perciformes</taxon>
        <taxon>Cottioidei</taxon>
        <taxon>Cottales</taxon>
        <taxon>Liparidae</taxon>
        <taxon>Liparis</taxon>
    </lineage>
</organism>
<gene>
    <name evidence="2" type="ORF">EYF80_067984</name>
</gene>
<reference evidence="2 3" key="1">
    <citation type="submission" date="2019-03" db="EMBL/GenBank/DDBJ databases">
        <title>First draft genome of Liparis tanakae, snailfish: a comprehensive survey of snailfish specific genes.</title>
        <authorList>
            <person name="Kim W."/>
            <person name="Song I."/>
            <person name="Jeong J.-H."/>
            <person name="Kim D."/>
            <person name="Kim S."/>
            <person name="Ryu S."/>
            <person name="Song J.Y."/>
            <person name="Lee S.K."/>
        </authorList>
    </citation>
    <scope>NUCLEOTIDE SEQUENCE [LARGE SCALE GENOMIC DNA]</scope>
    <source>
        <tissue evidence="2">Muscle</tissue>
    </source>
</reference>
<evidence type="ECO:0000313" key="3">
    <source>
        <dbReference type="Proteomes" id="UP000314294"/>
    </source>
</evidence>
<protein>
    <submittedName>
        <fullName evidence="2">Uncharacterized protein</fullName>
    </submittedName>
</protein>
<sequence length="68" mass="7031">MSVLLRPPPSSSVLAGGRRSEEGGRSGHATPPGAGVTAPRGTANCSISEEIKRPVRLQEESRCLFASA</sequence>
<dbReference type="AlphaFoldDB" id="A0A4Z2DZF0"/>
<keyword evidence="3" id="KW-1185">Reference proteome</keyword>
<name>A0A4Z2DZF0_9TELE</name>